<keyword evidence="3 10" id="KW-0328">Glycosyltransferase</keyword>
<dbReference type="EC" id="2.4.1.227" evidence="10"/>
<evidence type="ECO:0000259" key="11">
    <source>
        <dbReference type="Pfam" id="PF03033"/>
    </source>
</evidence>
<evidence type="ECO:0000256" key="2">
    <source>
        <dbReference type="ARBA" id="ARBA00022618"/>
    </source>
</evidence>
<dbReference type="Pfam" id="PF03033">
    <property type="entry name" value="Glyco_transf_28"/>
    <property type="match status" value="1"/>
</dbReference>
<dbReference type="AlphaFoldDB" id="H5TDL4"/>
<dbReference type="GO" id="GO:0051991">
    <property type="term" value="F:UDP-N-acetyl-D-glucosamine:N-acetylmuramoyl-L-alanyl-D-glutamyl-meso-2,6-diaminopimelyl-D-alanyl-D-alanine-diphosphoundecaprenol 4-beta-N-acetylglucosaminlytransferase activity"/>
    <property type="evidence" value="ECO:0007669"/>
    <property type="project" value="RHEA"/>
</dbReference>
<keyword evidence="6 10" id="KW-0573">Peptidoglycan synthesis</keyword>
<comment type="catalytic activity">
    <reaction evidence="10">
        <text>di-trans,octa-cis-undecaprenyl diphospho-N-acetyl-alpha-D-muramoyl-L-alanyl-D-glutamyl-meso-2,6-diaminopimeloyl-D-alanyl-D-alanine + UDP-N-acetyl-alpha-D-glucosamine = di-trans,octa-cis-undecaprenyl diphospho-[N-acetyl-alpha-D-glucosaminyl-(1-&gt;4)]-N-acetyl-alpha-D-muramoyl-L-alanyl-D-glutamyl-meso-2,6-diaminopimeloyl-D-alanyl-D-alanine + UDP + H(+)</text>
        <dbReference type="Rhea" id="RHEA:31227"/>
        <dbReference type="ChEBI" id="CHEBI:15378"/>
        <dbReference type="ChEBI" id="CHEBI:57705"/>
        <dbReference type="ChEBI" id="CHEBI:58223"/>
        <dbReference type="ChEBI" id="CHEBI:61387"/>
        <dbReference type="ChEBI" id="CHEBI:61388"/>
        <dbReference type="EC" id="2.4.1.227"/>
    </reaction>
</comment>
<evidence type="ECO:0000313" key="14">
    <source>
        <dbReference type="Proteomes" id="UP000053586"/>
    </source>
</evidence>
<dbReference type="PANTHER" id="PTHR21015">
    <property type="entry name" value="UDP-N-ACETYLGLUCOSAMINE--N-ACETYLMURAMYL-(PENTAPEPTIDE) PYROPHOSPHORYL-UNDECAPRENOL N-ACETYLGLUCOSAMINE TRANSFERASE 1"/>
    <property type="match status" value="1"/>
</dbReference>
<dbReference type="GO" id="GO:0051301">
    <property type="term" value="P:cell division"/>
    <property type="evidence" value="ECO:0007669"/>
    <property type="project" value="UniProtKB-KW"/>
</dbReference>
<feature type="binding site" evidence="10">
    <location>
        <position position="125"/>
    </location>
    <ligand>
        <name>UDP-N-acetyl-alpha-D-glucosamine</name>
        <dbReference type="ChEBI" id="CHEBI:57705"/>
    </ligand>
</feature>
<dbReference type="OrthoDB" id="9808936at2"/>
<keyword evidence="7 10" id="KW-0472">Membrane</keyword>
<dbReference type="Pfam" id="PF04101">
    <property type="entry name" value="Glyco_tran_28_C"/>
    <property type="match status" value="1"/>
</dbReference>
<keyword evidence="9 10" id="KW-0961">Cell wall biogenesis/degradation</keyword>
<evidence type="ECO:0000256" key="4">
    <source>
        <dbReference type="ARBA" id="ARBA00022679"/>
    </source>
</evidence>
<comment type="function">
    <text evidence="10">Cell wall formation. Catalyzes the transfer of a GlcNAc subunit on undecaprenyl-pyrophosphoryl-MurNAc-pentapeptide (lipid intermediate I) to form undecaprenyl-pyrophosphoryl-MurNAc-(pentapeptide)GlcNAc (lipid intermediate II).</text>
</comment>
<keyword evidence="5 10" id="KW-0133">Cell shape</keyword>
<organism evidence="13 14">
    <name type="scientific">Glaciecola punicea ACAM 611</name>
    <dbReference type="NCBI Taxonomy" id="1121923"/>
    <lineage>
        <taxon>Bacteria</taxon>
        <taxon>Pseudomonadati</taxon>
        <taxon>Pseudomonadota</taxon>
        <taxon>Gammaproteobacteria</taxon>
        <taxon>Alteromonadales</taxon>
        <taxon>Alteromonadaceae</taxon>
        <taxon>Glaciecola</taxon>
    </lineage>
</organism>
<evidence type="ECO:0000256" key="1">
    <source>
        <dbReference type="ARBA" id="ARBA00022475"/>
    </source>
</evidence>
<feature type="domain" description="Glycosyltransferase family 28 N-terminal" evidence="11">
    <location>
        <begin position="7"/>
        <end position="140"/>
    </location>
</feature>
<accession>H5TDL4</accession>
<dbReference type="InterPro" id="IPR006009">
    <property type="entry name" value="GlcNAc_MurG"/>
</dbReference>
<feature type="binding site" evidence="10">
    <location>
        <position position="173"/>
    </location>
    <ligand>
        <name>UDP-N-acetyl-alpha-D-glucosamine</name>
        <dbReference type="ChEBI" id="CHEBI:57705"/>
    </ligand>
</feature>
<keyword evidence="4 10" id="KW-0808">Transferase</keyword>
<evidence type="ECO:0000256" key="3">
    <source>
        <dbReference type="ARBA" id="ARBA00022676"/>
    </source>
</evidence>
<feature type="domain" description="Glycosyl transferase family 28 C-terminal" evidence="12">
    <location>
        <begin position="193"/>
        <end position="347"/>
    </location>
</feature>
<gene>
    <name evidence="10 13" type="primary">murG</name>
    <name evidence="13" type="ORF">GPUN_2276</name>
</gene>
<evidence type="ECO:0000313" key="13">
    <source>
        <dbReference type="EMBL" id="GAB56391.1"/>
    </source>
</evidence>
<feature type="binding site" evidence="10">
    <location>
        <begin position="271"/>
        <end position="276"/>
    </location>
    <ligand>
        <name>UDP-N-acetyl-alpha-D-glucosamine</name>
        <dbReference type="ChEBI" id="CHEBI:57705"/>
    </ligand>
</feature>
<proteinExistence type="inferred from homology"/>
<evidence type="ECO:0000256" key="9">
    <source>
        <dbReference type="ARBA" id="ARBA00023316"/>
    </source>
</evidence>
<comment type="subcellular location">
    <subcellularLocation>
        <location evidence="10">Cell membrane</location>
        <topology evidence="10">Peripheral membrane protein</topology>
        <orientation evidence="10">Cytoplasmic side</orientation>
    </subcellularLocation>
</comment>
<dbReference type="PANTHER" id="PTHR21015:SF22">
    <property type="entry name" value="GLYCOSYLTRANSFERASE"/>
    <property type="match status" value="1"/>
</dbReference>
<dbReference type="RefSeq" id="WP_006006495.1">
    <property type="nucleotide sequence ID" value="NZ_BAET01000028.1"/>
</dbReference>
<feature type="binding site" evidence="10">
    <location>
        <position position="252"/>
    </location>
    <ligand>
        <name>UDP-N-acetyl-alpha-D-glucosamine</name>
        <dbReference type="ChEBI" id="CHEBI:57705"/>
    </ligand>
</feature>
<dbReference type="GO" id="GO:0008360">
    <property type="term" value="P:regulation of cell shape"/>
    <property type="evidence" value="ECO:0007669"/>
    <property type="project" value="UniProtKB-KW"/>
</dbReference>
<keyword evidence="14" id="KW-1185">Reference proteome</keyword>
<keyword evidence="1 10" id="KW-1003">Cell membrane</keyword>
<dbReference type="GO" id="GO:0009252">
    <property type="term" value="P:peptidoglycan biosynthetic process"/>
    <property type="evidence" value="ECO:0007669"/>
    <property type="project" value="UniProtKB-UniRule"/>
</dbReference>
<dbReference type="HAMAP" id="MF_00033">
    <property type="entry name" value="MurG"/>
    <property type="match status" value="1"/>
</dbReference>
<sequence>MNKCSLVIMAGGTGGHVFPGLAVASLMREKGWQVEWIGTADKMEAQLVPKYGFNIHFINIGGLRGKSIITQLLTPFKLAGALFQSIALLRKLRPSAVLGMGGYASGPGGIAAWLLKVPLVVHEQNAVFGMTNRYLAKIATFTLTGFDLASVVPANAANKSSPSNTHYVGNPIRQDFFDIAPKHRANSTQSLNILIVGGSLGALALNQIVPKVLITLGKRFSVSVMHQSGANKHAQVQAAYQNMPNVEVIEFIDNMQSAFSWSDIIICRAGALTVAEVAGAGRVAIFVPLPNAVDDHQSANARYLSDKGGALLIQQSALETSLLPALETVCLSLEKRDEIASIARASAHKNATFEVASFIEKAVNANMQNKNNKRD</sequence>
<comment type="caution">
    <text evidence="13">The sequence shown here is derived from an EMBL/GenBank/DDBJ whole genome shotgun (WGS) entry which is preliminary data.</text>
</comment>
<dbReference type="GO" id="GO:0050511">
    <property type="term" value="F:undecaprenyldiphospho-muramoylpentapeptide beta-N-acetylglucosaminyltransferase activity"/>
    <property type="evidence" value="ECO:0007669"/>
    <property type="project" value="UniProtKB-UniRule"/>
</dbReference>
<dbReference type="NCBIfam" id="TIGR01133">
    <property type="entry name" value="murG"/>
    <property type="match status" value="1"/>
</dbReference>
<dbReference type="GO" id="GO:0071555">
    <property type="term" value="P:cell wall organization"/>
    <property type="evidence" value="ECO:0007669"/>
    <property type="project" value="UniProtKB-KW"/>
</dbReference>
<keyword evidence="8 10" id="KW-0131">Cell cycle</keyword>
<dbReference type="Proteomes" id="UP000053586">
    <property type="component" value="Unassembled WGS sequence"/>
</dbReference>
<evidence type="ECO:0000256" key="6">
    <source>
        <dbReference type="ARBA" id="ARBA00022984"/>
    </source>
</evidence>
<evidence type="ECO:0000256" key="5">
    <source>
        <dbReference type="ARBA" id="ARBA00022960"/>
    </source>
</evidence>
<evidence type="ECO:0000259" key="12">
    <source>
        <dbReference type="Pfam" id="PF04101"/>
    </source>
</evidence>
<dbReference type="InterPro" id="IPR004276">
    <property type="entry name" value="GlycoTrans_28_N"/>
</dbReference>
<comment type="pathway">
    <text evidence="10">Cell wall biogenesis; peptidoglycan biosynthesis.</text>
</comment>
<protein>
    <recommendedName>
        <fullName evidence="10">UDP-N-acetylglucosamine--N-acetylmuramyl-(pentapeptide) pyrophosphoryl-undecaprenol N-acetylglucosamine transferase</fullName>
        <ecNumber evidence="10">2.4.1.227</ecNumber>
    </recommendedName>
    <alternativeName>
        <fullName evidence="10">Undecaprenyl-PP-MurNAc-pentapeptide-UDPGlcNAc GlcNAc transferase</fullName>
    </alternativeName>
</protein>
<feature type="binding site" evidence="10">
    <location>
        <position position="297"/>
    </location>
    <ligand>
        <name>UDP-N-acetyl-alpha-D-glucosamine</name>
        <dbReference type="ChEBI" id="CHEBI:57705"/>
    </ligand>
</feature>
<dbReference type="SUPFAM" id="SSF53756">
    <property type="entry name" value="UDP-Glycosyltransferase/glycogen phosphorylase"/>
    <property type="match status" value="1"/>
</dbReference>
<evidence type="ECO:0000256" key="8">
    <source>
        <dbReference type="ARBA" id="ARBA00023306"/>
    </source>
</evidence>
<dbReference type="eggNOG" id="COG0707">
    <property type="taxonomic scope" value="Bacteria"/>
</dbReference>
<evidence type="ECO:0000256" key="10">
    <source>
        <dbReference type="HAMAP-Rule" id="MF_00033"/>
    </source>
</evidence>
<dbReference type="Gene3D" id="3.40.50.2000">
    <property type="entry name" value="Glycogen Phosphorylase B"/>
    <property type="match status" value="2"/>
</dbReference>
<dbReference type="EMBL" id="BAET01000028">
    <property type="protein sequence ID" value="GAB56391.1"/>
    <property type="molecule type" value="Genomic_DNA"/>
</dbReference>
<keyword evidence="2 10" id="KW-0132">Cell division</keyword>
<reference evidence="13 14" key="1">
    <citation type="journal article" date="2012" name="J. Bacteriol.">
        <title>Genome sequence of proteorhodopsin-containing sea ice bacterium Glaciecola punicea ACAM 611T.</title>
        <authorList>
            <person name="Qin Q.-L."/>
            <person name="Xie B.-B."/>
            <person name="Shu Y.-L."/>
            <person name="Rong J.-C."/>
            <person name="Zhao D.-L."/>
            <person name="Zhang X.-Y."/>
            <person name="Chen X.-L."/>
            <person name="Zhou B.-C."/>
            <person name="Zhanga Y.-Z."/>
        </authorList>
    </citation>
    <scope>NUCLEOTIDE SEQUENCE [LARGE SCALE GENOMIC DNA]</scope>
    <source>
        <strain evidence="13 14">ACAM 611</strain>
    </source>
</reference>
<feature type="binding site" evidence="10">
    <location>
        <begin position="13"/>
        <end position="15"/>
    </location>
    <ligand>
        <name>UDP-N-acetyl-alpha-D-glucosamine</name>
        <dbReference type="ChEBI" id="CHEBI:57705"/>
    </ligand>
</feature>
<evidence type="ECO:0000256" key="7">
    <source>
        <dbReference type="ARBA" id="ARBA00023136"/>
    </source>
</evidence>
<reference evidence="13 14" key="2">
    <citation type="journal article" date="2017" name="Antonie Van Leeuwenhoek">
        <title>Rhizobium rhizosphaerae sp. nov., a novel species isolated from rice rhizosphere.</title>
        <authorList>
            <person name="Zhao J.J."/>
            <person name="Zhang J."/>
            <person name="Zhang R.J."/>
            <person name="Zhang C.W."/>
            <person name="Yin H.Q."/>
            <person name="Zhang X.X."/>
        </authorList>
    </citation>
    <scope>NUCLEOTIDE SEQUENCE [LARGE SCALE GENOMIC DNA]</scope>
    <source>
        <strain evidence="13 14">ACAM 611</strain>
    </source>
</reference>
<dbReference type="STRING" id="56804.BAE46_05230"/>
<dbReference type="GO" id="GO:0005886">
    <property type="term" value="C:plasma membrane"/>
    <property type="evidence" value="ECO:0007669"/>
    <property type="project" value="UniProtKB-SubCell"/>
</dbReference>
<comment type="similarity">
    <text evidence="10">Belongs to the glycosyltransferase 28 family. MurG subfamily.</text>
</comment>
<dbReference type="GO" id="GO:0005975">
    <property type="term" value="P:carbohydrate metabolic process"/>
    <property type="evidence" value="ECO:0007669"/>
    <property type="project" value="InterPro"/>
</dbReference>
<dbReference type="CDD" id="cd03785">
    <property type="entry name" value="GT28_MurG"/>
    <property type="match status" value="1"/>
</dbReference>
<dbReference type="UniPathway" id="UPA00219"/>
<name>H5TDL4_9ALTE</name>
<dbReference type="InterPro" id="IPR007235">
    <property type="entry name" value="Glyco_trans_28_C"/>
</dbReference>
<feature type="binding site" evidence="10">
    <location>
        <position position="199"/>
    </location>
    <ligand>
        <name>UDP-N-acetyl-alpha-D-glucosamine</name>
        <dbReference type="ChEBI" id="CHEBI:57705"/>
    </ligand>
</feature>